<evidence type="ECO:0000313" key="2">
    <source>
        <dbReference type="EMBL" id="KAH8020746.1"/>
    </source>
</evidence>
<evidence type="ECO:0008006" key="4">
    <source>
        <dbReference type="Google" id="ProtNLM"/>
    </source>
</evidence>
<keyword evidence="3" id="KW-1185">Reference proteome</keyword>
<sequence length="315" mass="33802">MSTITRIDSSLNDIAPSSGRVLQGGSFVSDSALETAVRTNDGGVPMGGGLVGDILLARFGSPHVRRHVFTQVSSDGRVTRTTQTTSVGGGAGVPGSPGGATLRRTETTYQSPFGPQRTQSFLLTWGGPLGATSLANSTATAFQGNWPGNSGFHYTFHGGYPTSVFNFFQNIFHPFLGHGYVGHQNGGYGSGYVSGYSPAYLSGYGAGHSSGYGFESNKHFAYPGFGGYAYTALDCTFLKRFLHLIYATAYRDICPWCGATRTLFHITWECAEPDEHESNGTWEEWEALLSSPALVDQLRHIHRAERMARASGALE</sequence>
<gene>
    <name evidence="2" type="ORF">HPB51_003318</name>
</gene>
<feature type="compositionally biased region" description="Gly residues" evidence="1">
    <location>
        <begin position="87"/>
        <end position="98"/>
    </location>
</feature>
<evidence type="ECO:0000313" key="3">
    <source>
        <dbReference type="Proteomes" id="UP000821866"/>
    </source>
</evidence>
<reference evidence="2" key="2">
    <citation type="submission" date="2021-09" db="EMBL/GenBank/DDBJ databases">
        <authorList>
            <person name="Jia N."/>
            <person name="Wang J."/>
            <person name="Shi W."/>
            <person name="Du L."/>
            <person name="Sun Y."/>
            <person name="Zhan W."/>
            <person name="Jiang J."/>
            <person name="Wang Q."/>
            <person name="Zhang B."/>
            <person name="Ji P."/>
            <person name="Sakyi L.B."/>
            <person name="Cui X."/>
            <person name="Yuan T."/>
            <person name="Jiang B."/>
            <person name="Yang W."/>
            <person name="Lam T.T.-Y."/>
            <person name="Chang Q."/>
            <person name="Ding S."/>
            <person name="Wang X."/>
            <person name="Zhu J."/>
            <person name="Ruan X."/>
            <person name="Zhao L."/>
            <person name="Wei J."/>
            <person name="Que T."/>
            <person name="Du C."/>
            <person name="Cheng J."/>
            <person name="Dai P."/>
            <person name="Han X."/>
            <person name="Huang E."/>
            <person name="Gao Y."/>
            <person name="Liu J."/>
            <person name="Shao H."/>
            <person name="Ye R."/>
            <person name="Li L."/>
            <person name="Wei W."/>
            <person name="Wang X."/>
            <person name="Wang C."/>
            <person name="Huo Q."/>
            <person name="Li W."/>
            <person name="Guo W."/>
            <person name="Chen H."/>
            <person name="Chen S."/>
            <person name="Zhou L."/>
            <person name="Zhou L."/>
            <person name="Ni X."/>
            <person name="Tian J."/>
            <person name="Zhou Y."/>
            <person name="Sheng Y."/>
            <person name="Liu T."/>
            <person name="Pan Y."/>
            <person name="Xia L."/>
            <person name="Li J."/>
            <person name="Zhao F."/>
            <person name="Cao W."/>
        </authorList>
    </citation>
    <scope>NUCLEOTIDE SEQUENCE</scope>
    <source>
        <strain evidence="2">Rmic-2018</strain>
        <tissue evidence="2">Larvae</tissue>
    </source>
</reference>
<evidence type="ECO:0000256" key="1">
    <source>
        <dbReference type="SAM" id="MobiDB-lite"/>
    </source>
</evidence>
<dbReference type="EMBL" id="JABSTU010000009">
    <property type="protein sequence ID" value="KAH8020746.1"/>
    <property type="molecule type" value="Genomic_DNA"/>
</dbReference>
<reference evidence="2" key="1">
    <citation type="journal article" date="2020" name="Cell">
        <title>Large-Scale Comparative Analyses of Tick Genomes Elucidate Their Genetic Diversity and Vector Capacities.</title>
        <authorList>
            <consortium name="Tick Genome and Microbiome Consortium (TIGMIC)"/>
            <person name="Jia N."/>
            <person name="Wang J."/>
            <person name="Shi W."/>
            <person name="Du L."/>
            <person name="Sun Y."/>
            <person name="Zhan W."/>
            <person name="Jiang J.F."/>
            <person name="Wang Q."/>
            <person name="Zhang B."/>
            <person name="Ji P."/>
            <person name="Bell-Sakyi L."/>
            <person name="Cui X.M."/>
            <person name="Yuan T.T."/>
            <person name="Jiang B.G."/>
            <person name="Yang W.F."/>
            <person name="Lam T.T."/>
            <person name="Chang Q.C."/>
            <person name="Ding S.J."/>
            <person name="Wang X.J."/>
            <person name="Zhu J.G."/>
            <person name="Ruan X.D."/>
            <person name="Zhao L."/>
            <person name="Wei J.T."/>
            <person name="Ye R.Z."/>
            <person name="Que T.C."/>
            <person name="Du C.H."/>
            <person name="Zhou Y.H."/>
            <person name="Cheng J.X."/>
            <person name="Dai P.F."/>
            <person name="Guo W.B."/>
            <person name="Han X.H."/>
            <person name="Huang E.J."/>
            <person name="Li L.F."/>
            <person name="Wei W."/>
            <person name="Gao Y.C."/>
            <person name="Liu J.Z."/>
            <person name="Shao H.Z."/>
            <person name="Wang X."/>
            <person name="Wang C.C."/>
            <person name="Yang T.C."/>
            <person name="Huo Q.B."/>
            <person name="Li W."/>
            <person name="Chen H.Y."/>
            <person name="Chen S.E."/>
            <person name="Zhou L.G."/>
            <person name="Ni X.B."/>
            <person name="Tian J.H."/>
            <person name="Sheng Y."/>
            <person name="Liu T."/>
            <person name="Pan Y.S."/>
            <person name="Xia L.Y."/>
            <person name="Li J."/>
            <person name="Zhao F."/>
            <person name="Cao W.C."/>
        </authorList>
    </citation>
    <scope>NUCLEOTIDE SEQUENCE</scope>
    <source>
        <strain evidence="2">Rmic-2018</strain>
    </source>
</reference>
<protein>
    <recommendedName>
        <fullName evidence="4">Tick transposon</fullName>
    </recommendedName>
</protein>
<organism evidence="2 3">
    <name type="scientific">Rhipicephalus microplus</name>
    <name type="common">Cattle tick</name>
    <name type="synonym">Boophilus microplus</name>
    <dbReference type="NCBI Taxonomy" id="6941"/>
    <lineage>
        <taxon>Eukaryota</taxon>
        <taxon>Metazoa</taxon>
        <taxon>Ecdysozoa</taxon>
        <taxon>Arthropoda</taxon>
        <taxon>Chelicerata</taxon>
        <taxon>Arachnida</taxon>
        <taxon>Acari</taxon>
        <taxon>Parasitiformes</taxon>
        <taxon>Ixodida</taxon>
        <taxon>Ixodoidea</taxon>
        <taxon>Ixodidae</taxon>
        <taxon>Rhipicephalinae</taxon>
        <taxon>Rhipicephalus</taxon>
        <taxon>Boophilus</taxon>
    </lineage>
</organism>
<feature type="region of interest" description="Disordered" evidence="1">
    <location>
        <begin position="81"/>
        <end position="103"/>
    </location>
</feature>
<comment type="caution">
    <text evidence="2">The sequence shown here is derived from an EMBL/GenBank/DDBJ whole genome shotgun (WGS) entry which is preliminary data.</text>
</comment>
<dbReference type="VEuPathDB" id="VectorBase:LOC119174356"/>
<name>A0A9J6DFF1_RHIMP</name>
<proteinExistence type="predicted"/>
<accession>A0A9J6DFF1</accession>
<dbReference type="AlphaFoldDB" id="A0A9J6DFF1"/>
<dbReference type="Proteomes" id="UP000821866">
    <property type="component" value="Chromosome 7"/>
</dbReference>